<dbReference type="RefSeq" id="WP_076820496.1">
    <property type="nucleotide sequence ID" value="NZ_MOMC01000065.1"/>
</dbReference>
<dbReference type="Proteomes" id="UP000188929">
    <property type="component" value="Unassembled WGS sequence"/>
</dbReference>
<keyword evidence="2" id="KW-1185">Reference proteome</keyword>
<accession>A0A1V2I3H3</accession>
<proteinExistence type="predicted"/>
<protein>
    <submittedName>
        <fullName evidence="1">Uncharacterized protein</fullName>
    </submittedName>
</protein>
<dbReference type="EMBL" id="MOMC01000065">
    <property type="protein sequence ID" value="ONH24968.1"/>
    <property type="molecule type" value="Genomic_DNA"/>
</dbReference>
<sequence>MRQDETVTIEFTVHVTTSIDKWSIMLGTEPTSDAVARSVTAYYQTTITTADHYVPATSEAAGRVLRLRH</sequence>
<comment type="caution">
    <text evidence="1">The sequence shown here is derived from an EMBL/GenBank/DDBJ whole genome shotgun (WGS) entry which is preliminary data.</text>
</comment>
<reference evidence="2" key="1">
    <citation type="submission" date="2016-10" db="EMBL/GenBank/DDBJ databases">
        <title>Frankia sp. NRRL B-16386 Genome sequencing.</title>
        <authorList>
            <person name="Ghodhbane-Gtari F."/>
            <person name="Swanson E."/>
            <person name="Gueddou A."/>
            <person name="Hezbri K."/>
            <person name="Ktari K."/>
            <person name="Nouioui I."/>
            <person name="Morris K."/>
            <person name="Simpson S."/>
            <person name="Abebe-Akele F."/>
            <person name="Thomas K."/>
            <person name="Gtari M."/>
            <person name="Tisa L.S."/>
        </authorList>
    </citation>
    <scope>NUCLEOTIDE SEQUENCE [LARGE SCALE GENOMIC DNA]</scope>
    <source>
        <strain evidence="2">NRRL B-16386</strain>
    </source>
</reference>
<gene>
    <name evidence="1" type="ORF">BL253_28595</name>
</gene>
<name>A0A1V2I3H3_9ACTN</name>
<evidence type="ECO:0000313" key="2">
    <source>
        <dbReference type="Proteomes" id="UP000188929"/>
    </source>
</evidence>
<organism evidence="1 2">
    <name type="scientific">Pseudofrankia asymbiotica</name>
    <dbReference type="NCBI Taxonomy" id="1834516"/>
    <lineage>
        <taxon>Bacteria</taxon>
        <taxon>Bacillati</taxon>
        <taxon>Actinomycetota</taxon>
        <taxon>Actinomycetes</taxon>
        <taxon>Frankiales</taxon>
        <taxon>Frankiaceae</taxon>
        <taxon>Pseudofrankia</taxon>
    </lineage>
</organism>
<dbReference type="OrthoDB" id="9865716at2"/>
<dbReference type="AlphaFoldDB" id="A0A1V2I3H3"/>
<evidence type="ECO:0000313" key="1">
    <source>
        <dbReference type="EMBL" id="ONH24968.1"/>
    </source>
</evidence>